<dbReference type="Proteomes" id="UP001652621">
    <property type="component" value="Unplaced"/>
</dbReference>
<dbReference type="RefSeq" id="XP_058975048.1">
    <property type="nucleotide sequence ID" value="XM_059119065.1"/>
</dbReference>
<reference evidence="3" key="1">
    <citation type="submission" date="2025-04" db="UniProtKB">
        <authorList>
            <consortium name="RefSeq"/>
        </authorList>
    </citation>
    <scope>IDENTIFICATION</scope>
    <source>
        <strain evidence="3 4">Aabys</strain>
        <tissue evidence="4">Whole body</tissue>
    </source>
</reference>
<dbReference type="AlphaFoldDB" id="A0A9J7D6Q4"/>
<dbReference type="Pfam" id="PF16064">
    <property type="entry name" value="DUF4806"/>
    <property type="match status" value="1"/>
</dbReference>
<keyword evidence="2" id="KW-1185">Reference proteome</keyword>
<gene>
    <name evidence="3 4" type="primary">LOC105261964</name>
</gene>
<accession>A0A9J7D6Q4</accession>
<organism evidence="2 3">
    <name type="scientific">Musca domestica</name>
    <name type="common">House fly</name>
    <dbReference type="NCBI Taxonomy" id="7370"/>
    <lineage>
        <taxon>Eukaryota</taxon>
        <taxon>Metazoa</taxon>
        <taxon>Ecdysozoa</taxon>
        <taxon>Arthropoda</taxon>
        <taxon>Hexapoda</taxon>
        <taxon>Insecta</taxon>
        <taxon>Pterygota</taxon>
        <taxon>Neoptera</taxon>
        <taxon>Endopterygota</taxon>
        <taxon>Diptera</taxon>
        <taxon>Brachycera</taxon>
        <taxon>Muscomorpha</taxon>
        <taxon>Muscoidea</taxon>
        <taxon>Muscidae</taxon>
        <taxon>Musca</taxon>
    </lineage>
</organism>
<protein>
    <submittedName>
        <fullName evidence="3 4">Uncharacterized protein LOC105261964 isoform X1</fullName>
    </submittedName>
</protein>
<dbReference type="InterPro" id="IPR032071">
    <property type="entry name" value="DUF4806"/>
</dbReference>
<evidence type="ECO:0000313" key="2">
    <source>
        <dbReference type="Proteomes" id="UP001652621"/>
    </source>
</evidence>
<dbReference type="KEGG" id="mde:105261964"/>
<sequence length="188" mass="21958">MALFNKTKYEVSNDKTNEIIHKLDQILCNQLALNKRLDEMEKKIEINTGAHTQELAILKEMVKKNIVITPTPSFPLKSTEDMTVMENKIGEDFEKYVDIIKIIISPDGLIKNFCKIIDISIILSHNYDGTQNKKAFKEFKLLNMAIYEAVRCERLTEQDYAKKIRNCFKIHKARHFRTMSYNKKIGKI</sequence>
<evidence type="ECO:0000313" key="4">
    <source>
        <dbReference type="RefSeq" id="XP_058975048.1"/>
    </source>
</evidence>
<dbReference type="GeneID" id="105261964"/>
<evidence type="ECO:0000313" key="3">
    <source>
        <dbReference type="RefSeq" id="XP_011293461.2"/>
    </source>
</evidence>
<feature type="domain" description="DUF4806" evidence="1">
    <location>
        <begin position="73"/>
        <end position="149"/>
    </location>
</feature>
<evidence type="ECO:0000259" key="1">
    <source>
        <dbReference type="Pfam" id="PF16064"/>
    </source>
</evidence>
<dbReference type="RefSeq" id="XP_011293461.2">
    <property type="nucleotide sequence ID" value="XM_011295159.2"/>
</dbReference>
<name>A0A9J7D6Q4_MUSDO</name>
<dbReference type="VEuPathDB" id="VectorBase:MDOMA2_021059"/>
<proteinExistence type="predicted"/>
<dbReference type="OrthoDB" id="8012890at2759"/>